<feature type="transmembrane region" description="Helical" evidence="1">
    <location>
        <begin position="127"/>
        <end position="150"/>
    </location>
</feature>
<evidence type="ECO:0000313" key="2">
    <source>
        <dbReference type="EMBL" id="AFK03512.1"/>
    </source>
</evidence>
<reference evidence="2 3" key="1">
    <citation type="submission" date="2011-07" db="EMBL/GenBank/DDBJ databases">
        <title>The complete genome of chromosome of Emticicia oligotrophica DSM 17448.</title>
        <authorList>
            <consortium name="US DOE Joint Genome Institute (JGI-PGF)"/>
            <person name="Lucas S."/>
            <person name="Han J."/>
            <person name="Lapidus A."/>
            <person name="Bruce D."/>
            <person name="Goodwin L."/>
            <person name="Pitluck S."/>
            <person name="Peters L."/>
            <person name="Kyrpides N."/>
            <person name="Mavromatis K."/>
            <person name="Ivanova N."/>
            <person name="Ovchinnikova G."/>
            <person name="Teshima H."/>
            <person name="Detter J.C."/>
            <person name="Tapia R."/>
            <person name="Han C."/>
            <person name="Land M."/>
            <person name="Hauser L."/>
            <person name="Markowitz V."/>
            <person name="Cheng J.-F."/>
            <person name="Hugenholtz P."/>
            <person name="Woyke T."/>
            <person name="Wu D."/>
            <person name="Tindall B."/>
            <person name="Pomrenke H."/>
            <person name="Brambilla E."/>
            <person name="Klenk H.-P."/>
            <person name="Eisen J.A."/>
        </authorList>
    </citation>
    <scope>NUCLEOTIDE SEQUENCE [LARGE SCALE GENOMIC DNA]</scope>
    <source>
        <strain evidence="2 3">DSM 17448</strain>
    </source>
</reference>
<dbReference type="EMBL" id="CP002961">
    <property type="protein sequence ID" value="AFK03512.1"/>
    <property type="molecule type" value="Genomic_DNA"/>
</dbReference>
<proteinExistence type="predicted"/>
<keyword evidence="1" id="KW-0472">Membrane</keyword>
<organism evidence="2 3">
    <name type="scientific">Emticicia oligotrophica (strain DSM 17448 / CIP 109782 / MTCC 6937 / GPTSA100-15)</name>
    <dbReference type="NCBI Taxonomy" id="929562"/>
    <lineage>
        <taxon>Bacteria</taxon>
        <taxon>Pseudomonadati</taxon>
        <taxon>Bacteroidota</taxon>
        <taxon>Cytophagia</taxon>
        <taxon>Cytophagales</taxon>
        <taxon>Leadbetterellaceae</taxon>
        <taxon>Emticicia</taxon>
    </lineage>
</organism>
<evidence type="ECO:0000256" key="1">
    <source>
        <dbReference type="SAM" id="Phobius"/>
    </source>
</evidence>
<feature type="transmembrane region" description="Helical" evidence="1">
    <location>
        <begin position="21"/>
        <end position="42"/>
    </location>
</feature>
<feature type="transmembrane region" description="Helical" evidence="1">
    <location>
        <begin position="54"/>
        <end position="74"/>
    </location>
</feature>
<feature type="transmembrane region" description="Helical" evidence="1">
    <location>
        <begin position="236"/>
        <end position="255"/>
    </location>
</feature>
<keyword evidence="1" id="KW-0812">Transmembrane</keyword>
<dbReference type="Proteomes" id="UP000002875">
    <property type="component" value="Chromosome"/>
</dbReference>
<gene>
    <name evidence="2" type="ordered locus">Emtol_2375</name>
</gene>
<keyword evidence="1" id="KW-1133">Transmembrane helix</keyword>
<feature type="transmembrane region" description="Helical" evidence="1">
    <location>
        <begin position="86"/>
        <end position="107"/>
    </location>
</feature>
<evidence type="ECO:0000313" key="3">
    <source>
        <dbReference type="Proteomes" id="UP000002875"/>
    </source>
</evidence>
<sequence length="276" mass="31365">MEDWQFLQKKTGMTIAKAWMMMVTCIIVFFLGAGIFGALAALQNKNIEQVINDWVFGLLILILLISSLIGFFINKKQLPAFQRVSPIVYVISLVIAFAWAYIHPIVVDFLPFNEVESKNIQNLGPSFILGAISALMFTTLQIGVIGHGLLTNYLFKQVIFTVAAVSIVMVVPQAVIGLFIQTLIMFYIYYRTAAFQLPLLMTLSFSVLEDIFKYKINHDVPTKNYIRLYLIGNESVYYMGLLIAIISILGGLYLIKKHTLEIIWQKNDSERNIEFL</sequence>
<protein>
    <submittedName>
        <fullName evidence="2">Uncharacterized protein</fullName>
    </submittedName>
</protein>
<name>A0ABM5N221_EMTOG</name>
<keyword evidence="3" id="KW-1185">Reference proteome</keyword>
<feature type="transmembrane region" description="Helical" evidence="1">
    <location>
        <begin position="162"/>
        <end position="190"/>
    </location>
</feature>
<dbReference type="RefSeq" id="WP_015029209.1">
    <property type="nucleotide sequence ID" value="NC_018748.1"/>
</dbReference>
<accession>A0ABM5N221</accession>